<comment type="caution">
    <text evidence="2">The sequence shown here is derived from an EMBL/GenBank/DDBJ whole genome shotgun (WGS) entry which is preliminary data.</text>
</comment>
<organism evidence="2 3">
    <name type="scientific">Alteromonas halophila</name>
    <dbReference type="NCBI Taxonomy" id="516698"/>
    <lineage>
        <taxon>Bacteria</taxon>
        <taxon>Pseudomonadati</taxon>
        <taxon>Pseudomonadota</taxon>
        <taxon>Gammaproteobacteria</taxon>
        <taxon>Alteromonadales</taxon>
        <taxon>Alteromonadaceae</taxon>
        <taxon>Alteromonas/Salinimonas group</taxon>
        <taxon>Alteromonas</taxon>
    </lineage>
</organism>
<dbReference type="NCBIfam" id="TIGR00229">
    <property type="entry name" value="sensory_box"/>
    <property type="match status" value="1"/>
</dbReference>
<dbReference type="AlphaFoldDB" id="A0A918JJQ6"/>
<dbReference type="Gene3D" id="3.30.450.20">
    <property type="entry name" value="PAS domain"/>
    <property type="match status" value="1"/>
</dbReference>
<reference evidence="2" key="1">
    <citation type="journal article" date="2014" name="Int. J. Syst. Evol. Microbiol.">
        <title>Complete genome sequence of Corynebacterium casei LMG S-19264T (=DSM 44701T), isolated from a smear-ripened cheese.</title>
        <authorList>
            <consortium name="US DOE Joint Genome Institute (JGI-PGF)"/>
            <person name="Walter F."/>
            <person name="Albersmeier A."/>
            <person name="Kalinowski J."/>
            <person name="Ruckert C."/>
        </authorList>
    </citation>
    <scope>NUCLEOTIDE SEQUENCE</scope>
    <source>
        <strain evidence="2">KCTC 22164</strain>
    </source>
</reference>
<dbReference type="CDD" id="cd00130">
    <property type="entry name" value="PAS"/>
    <property type="match status" value="1"/>
</dbReference>
<dbReference type="InterPro" id="IPR000014">
    <property type="entry name" value="PAS"/>
</dbReference>
<accession>A0A918JJQ6</accession>
<reference evidence="2" key="2">
    <citation type="submission" date="2020-09" db="EMBL/GenBank/DDBJ databases">
        <authorList>
            <person name="Sun Q."/>
            <person name="Kim S."/>
        </authorList>
    </citation>
    <scope>NUCLEOTIDE SEQUENCE</scope>
    <source>
        <strain evidence="2">KCTC 22164</strain>
    </source>
</reference>
<name>A0A918JJQ6_9ALTE</name>
<dbReference type="Pfam" id="PF08447">
    <property type="entry name" value="PAS_3"/>
    <property type="match status" value="1"/>
</dbReference>
<sequence>MSLNFDHLNNSDTAILVGEYDEHDPNHRVAFVNHRFTDLFGYTRADIPDKNSWWRKAYPDADYRQVVQRQWELLTDQCLATNGKTIEMEINITTKDGRECRVVVQAELPGATVAGHYLVSFTLL</sequence>
<feature type="domain" description="PAS fold-3" evidence="1">
    <location>
        <begin position="30"/>
        <end position="105"/>
    </location>
</feature>
<dbReference type="Proteomes" id="UP000631300">
    <property type="component" value="Unassembled WGS sequence"/>
</dbReference>
<evidence type="ECO:0000313" key="3">
    <source>
        <dbReference type="Proteomes" id="UP000631300"/>
    </source>
</evidence>
<dbReference type="InterPro" id="IPR013655">
    <property type="entry name" value="PAS_fold_3"/>
</dbReference>
<dbReference type="InterPro" id="IPR035965">
    <property type="entry name" value="PAS-like_dom_sf"/>
</dbReference>
<evidence type="ECO:0000313" key="2">
    <source>
        <dbReference type="EMBL" id="GGW83855.1"/>
    </source>
</evidence>
<keyword evidence="3" id="KW-1185">Reference proteome</keyword>
<proteinExistence type="predicted"/>
<dbReference type="EMBL" id="BMXP01000003">
    <property type="protein sequence ID" value="GGW83855.1"/>
    <property type="molecule type" value="Genomic_DNA"/>
</dbReference>
<protein>
    <recommendedName>
        <fullName evidence="1">PAS fold-3 domain-containing protein</fullName>
    </recommendedName>
</protein>
<dbReference type="RefSeq" id="WP_189405324.1">
    <property type="nucleotide sequence ID" value="NZ_BMXP01000003.1"/>
</dbReference>
<evidence type="ECO:0000259" key="1">
    <source>
        <dbReference type="Pfam" id="PF08447"/>
    </source>
</evidence>
<gene>
    <name evidence="2" type="ORF">GCM10007391_16820</name>
</gene>
<dbReference type="SUPFAM" id="SSF55785">
    <property type="entry name" value="PYP-like sensor domain (PAS domain)"/>
    <property type="match status" value="1"/>
</dbReference>